<comment type="similarity">
    <text evidence="1">Belongs to the JHDM3 histone demethylase family.</text>
</comment>
<keyword evidence="5" id="KW-0862">Zinc</keyword>
<feature type="compositionally biased region" description="Basic residues" evidence="7">
    <location>
        <begin position="602"/>
        <end position="612"/>
    </location>
</feature>
<comment type="caution">
    <text evidence="11">The sequence shown here is derived from an EMBL/GenBank/DDBJ whole genome shotgun (WGS) entry which is preliminary data.</text>
</comment>
<accession>A0A0G2E625</accession>
<evidence type="ECO:0000256" key="1">
    <source>
        <dbReference type="ARBA" id="ARBA00009711"/>
    </source>
</evidence>
<reference evidence="11 12" key="2">
    <citation type="submission" date="2015-05" db="EMBL/GenBank/DDBJ databases">
        <authorList>
            <person name="Morales-Cruz A."/>
            <person name="Amrine K.C."/>
            <person name="Cantu D."/>
        </authorList>
    </citation>
    <scope>NUCLEOTIDE SEQUENCE [LARGE SCALE GENOMIC DNA]</scope>
    <source>
        <strain evidence="11">UCRPC4</strain>
    </source>
</reference>
<feature type="region of interest" description="Disordered" evidence="7">
    <location>
        <begin position="581"/>
        <end position="612"/>
    </location>
</feature>
<dbReference type="OrthoDB" id="9547406at2759"/>
<feature type="compositionally biased region" description="Basic and acidic residues" evidence="7">
    <location>
        <begin position="1"/>
        <end position="10"/>
    </location>
</feature>
<feature type="compositionally biased region" description="Low complexity" evidence="7">
    <location>
        <begin position="197"/>
        <end position="211"/>
    </location>
</feature>
<keyword evidence="4" id="KW-0863">Zinc-finger</keyword>
<sequence>MDVTMKDAEASHALTPPASDNSQHNEGSTKNHLSDDAASMSSLSDIEMDDELAGIGEGLGFPSEPSTSKGKMQTPETESDMDDIYANVKPDRVEGGVPVFCPTVEQFKDFEKYMNAVNPYGMKSGIALVDPPEEWKRDTKDLSEKVKMIKVKNPISQAFNGMGGFWTQENMEKLRTYNLPQWKALCEQSEHQPPAQRGTARAGTRARPGAGNSRSKGDDSTPNRGRRAARPRVDEIKEDESVNQEESAETSPVIPPLTPTSPSQRKEEDEEAEGQDEEAVEDPSPTKAKARAGRKSRPRAKAKPGRKPGQKYSGGGGAGSSKKTSVASRRIHNQRDLEDDIDEEDFKDFDYHLADTDEFDDERCAQLEQQYWKGLTFAPPMYGADMPGSLFDDDTKVWNVAKLPNILDLLDKAVPGVNTAYLYLGMWKATFAWHLEDVDLYSINYIHFGAPKQWYSISQADAPKFEKAMKSLWPNDSKYCSQFLRHKTYLVSPNKLLNDYGIKVNKIVHREGQFMITFPYGYHSGFNYGYNCAESVNFALEEWLKYAQTSQKCNCAEDSVFIDVHDILRKLHPENYVDEEIEVTDDEDDGPLPTPPPSVKGKGGRKRAPPKPVKKVKKIKINRGYQPCVLCPHNYDFDDLILTSNGKLAHRKCSIYTTETYIVQENGRDVVYGIENIDKGKWALRCNYCRQSMGVCFQCHTPKCTRAYHATCAVMAGVQVDEADTPRFYEGVEYKDPIIDLRCKTHRTVKLPRTNTDSAWQLQLARTFSQSYLDYAESLKVNDVIQYQPSPSDPITAAVVLQPHNGTGDILVRNITDGRVDPIERSFCVDVAWLLFVDASNSTIPRCSANAKEMPKWLADKLVSDPDKVESKERLPAVGDAFVEGTEPEAGKNFFLKWDGFQNHTGLENLDQKKVDIFKENSLWYFLPDLSTHSRDKYCSDPANPVYNAKCEFMYTVQPPKPPMLAPPPRSSVQNKGLVGSPLHHNKARTKAPVQSPAQVFNFTPATYAHQGQLQRPVPGIKGSPNNANFPNYPQARFQGPLNVQNGFMRTPSGLSNGQTPPEPGPPAHGQGQTRYQFTEAWKPNGQNNKALTPSPVHNNQTFQGQSSGHYRPQHTEAWQDKFRGSLNTSGNQTMPGTHPAPTGVFPNNAGNPPAPINLSTNAANASARPLGLAPYQFNGRVSVENLDLNGTELSTISPEEKKAVMDLLSGPNVATTFFSTYNKPYILSLTNTAPKHLENPTTI</sequence>
<protein>
    <recommendedName>
        <fullName evidence="2">[histone H3]-trimethyl-L-lysine(9) demethylase</fullName>
        <ecNumber evidence="2">1.14.11.66</ecNumber>
    </recommendedName>
</protein>
<dbReference type="GO" id="GO:0010468">
    <property type="term" value="P:regulation of gene expression"/>
    <property type="evidence" value="ECO:0007669"/>
    <property type="project" value="TreeGrafter"/>
</dbReference>
<keyword evidence="12" id="KW-1185">Reference proteome</keyword>
<dbReference type="GO" id="GO:0051864">
    <property type="term" value="F:histone H3K36 demethylase activity"/>
    <property type="evidence" value="ECO:0007669"/>
    <property type="project" value="TreeGrafter"/>
</dbReference>
<evidence type="ECO:0000256" key="6">
    <source>
        <dbReference type="ARBA" id="ARBA00049349"/>
    </source>
</evidence>
<feature type="compositionally biased region" description="Polar residues" evidence="7">
    <location>
        <begin position="1085"/>
        <end position="1109"/>
    </location>
</feature>
<dbReference type="Pfam" id="PF02373">
    <property type="entry name" value="JmjC"/>
    <property type="match status" value="1"/>
</dbReference>
<organism evidence="11 12">
    <name type="scientific">Phaeomoniella chlamydospora</name>
    <name type="common">Phaeoacremonium chlamydosporum</name>
    <dbReference type="NCBI Taxonomy" id="158046"/>
    <lineage>
        <taxon>Eukaryota</taxon>
        <taxon>Fungi</taxon>
        <taxon>Dikarya</taxon>
        <taxon>Ascomycota</taxon>
        <taxon>Pezizomycotina</taxon>
        <taxon>Eurotiomycetes</taxon>
        <taxon>Chaetothyriomycetidae</taxon>
        <taxon>Phaeomoniellales</taxon>
        <taxon>Phaeomoniellaceae</taxon>
        <taxon>Phaeomoniella</taxon>
    </lineage>
</organism>
<evidence type="ECO:0000313" key="12">
    <source>
        <dbReference type="Proteomes" id="UP000053317"/>
    </source>
</evidence>
<feature type="region of interest" description="Disordered" evidence="7">
    <location>
        <begin position="1"/>
        <end position="81"/>
    </location>
</feature>
<feature type="domain" description="JmjC" evidence="9">
    <location>
        <begin position="392"/>
        <end position="555"/>
    </location>
</feature>
<feature type="domain" description="JmjN" evidence="8">
    <location>
        <begin position="97"/>
        <end position="138"/>
    </location>
</feature>
<dbReference type="FunFam" id="2.60.120.650:FF:000024">
    <property type="entry name" value="Putative jumonji family transcription factor"/>
    <property type="match status" value="1"/>
</dbReference>
<evidence type="ECO:0000256" key="7">
    <source>
        <dbReference type="SAM" id="MobiDB-lite"/>
    </source>
</evidence>
<evidence type="ECO:0000256" key="5">
    <source>
        <dbReference type="ARBA" id="ARBA00022833"/>
    </source>
</evidence>
<comment type="catalytic activity">
    <reaction evidence="6">
        <text>N(6),N(6),N(6)-trimethyl-L-lysyl(9)-[histone H3] + 2 2-oxoglutarate + 2 O2 = N(6)-methyl-L-lysyl(9)-[histone H3] + 2 formaldehyde + 2 succinate + 2 CO2</text>
        <dbReference type="Rhea" id="RHEA:60200"/>
        <dbReference type="Rhea" id="RHEA-COMP:15538"/>
        <dbReference type="Rhea" id="RHEA-COMP:15542"/>
        <dbReference type="ChEBI" id="CHEBI:15379"/>
        <dbReference type="ChEBI" id="CHEBI:16526"/>
        <dbReference type="ChEBI" id="CHEBI:16810"/>
        <dbReference type="ChEBI" id="CHEBI:16842"/>
        <dbReference type="ChEBI" id="CHEBI:30031"/>
        <dbReference type="ChEBI" id="CHEBI:61929"/>
        <dbReference type="ChEBI" id="CHEBI:61961"/>
        <dbReference type="EC" id="1.14.11.66"/>
    </reaction>
</comment>
<dbReference type="PANTHER" id="PTHR10694:SF7">
    <property type="entry name" value="[HISTONE H3]-TRIMETHYL-L-LYSINE(9) DEMETHYLASE"/>
    <property type="match status" value="1"/>
</dbReference>
<name>A0A0G2E625_PHACM</name>
<dbReference type="InterPro" id="IPR013083">
    <property type="entry name" value="Znf_RING/FYVE/PHD"/>
</dbReference>
<dbReference type="CDD" id="cd15571">
    <property type="entry name" value="ePHD"/>
    <property type="match status" value="1"/>
</dbReference>
<evidence type="ECO:0000256" key="3">
    <source>
        <dbReference type="ARBA" id="ARBA00022723"/>
    </source>
</evidence>
<dbReference type="InterPro" id="IPR003347">
    <property type="entry name" value="JmjC_dom"/>
</dbReference>
<evidence type="ECO:0000313" key="11">
    <source>
        <dbReference type="EMBL" id="KKY18467.1"/>
    </source>
</evidence>
<dbReference type="EMBL" id="LCWF01000121">
    <property type="protein sequence ID" value="KKY18467.1"/>
    <property type="molecule type" value="Genomic_DNA"/>
</dbReference>
<dbReference type="Gene3D" id="3.30.40.10">
    <property type="entry name" value="Zinc/RING finger domain, C3HC4 (zinc finger)"/>
    <property type="match status" value="1"/>
</dbReference>
<reference evidence="11 12" key="1">
    <citation type="submission" date="2015-05" db="EMBL/GenBank/DDBJ databases">
        <title>Distinctive expansion of gene families associated with plant cell wall degradation and secondary metabolism in the genomes of grapevine trunk pathogens.</title>
        <authorList>
            <person name="Lawrence D.P."/>
            <person name="Travadon R."/>
            <person name="Rolshausen P.E."/>
            <person name="Baumgartner K."/>
        </authorList>
    </citation>
    <scope>NUCLEOTIDE SEQUENCE [LARGE SCALE GENOMIC DNA]</scope>
    <source>
        <strain evidence="11">UCRPC4</strain>
    </source>
</reference>
<feature type="compositionally biased region" description="Acidic residues" evidence="7">
    <location>
        <begin position="581"/>
        <end position="590"/>
    </location>
</feature>
<dbReference type="InterPro" id="IPR003349">
    <property type="entry name" value="JmjN"/>
</dbReference>
<evidence type="ECO:0000259" key="9">
    <source>
        <dbReference type="PROSITE" id="PS51184"/>
    </source>
</evidence>
<evidence type="ECO:0000259" key="8">
    <source>
        <dbReference type="PROSITE" id="PS51183"/>
    </source>
</evidence>
<feature type="compositionally biased region" description="Low complexity" evidence="7">
    <location>
        <begin position="36"/>
        <end position="45"/>
    </location>
</feature>
<evidence type="ECO:0000256" key="4">
    <source>
        <dbReference type="ARBA" id="ARBA00022771"/>
    </source>
</evidence>
<evidence type="ECO:0000256" key="2">
    <source>
        <dbReference type="ARBA" id="ARBA00012900"/>
    </source>
</evidence>
<dbReference type="InterPro" id="IPR034732">
    <property type="entry name" value="EPHD"/>
</dbReference>
<dbReference type="PROSITE" id="PS51183">
    <property type="entry name" value="JMJN"/>
    <property type="match status" value="1"/>
</dbReference>
<gene>
    <name evidence="11" type="ORF">UCRPC4_g04936</name>
</gene>
<dbReference type="SMART" id="SM00545">
    <property type="entry name" value="JmjN"/>
    <property type="match status" value="1"/>
</dbReference>
<dbReference type="Pfam" id="PF02375">
    <property type="entry name" value="JmjN"/>
    <property type="match status" value="1"/>
</dbReference>
<dbReference type="PROSITE" id="PS51184">
    <property type="entry name" value="JMJC"/>
    <property type="match status" value="1"/>
</dbReference>
<dbReference type="AlphaFoldDB" id="A0A0G2E625"/>
<dbReference type="Proteomes" id="UP000053317">
    <property type="component" value="Unassembled WGS sequence"/>
</dbReference>
<dbReference type="EC" id="1.14.11.66" evidence="2"/>
<dbReference type="PANTHER" id="PTHR10694">
    <property type="entry name" value="LYSINE-SPECIFIC DEMETHYLASE"/>
    <property type="match status" value="1"/>
</dbReference>
<keyword evidence="3" id="KW-0479">Metal-binding</keyword>
<feature type="compositionally biased region" description="Polar residues" evidence="7">
    <location>
        <begin position="64"/>
        <end position="76"/>
    </location>
</feature>
<dbReference type="SMART" id="SM00558">
    <property type="entry name" value="JmjC"/>
    <property type="match status" value="1"/>
</dbReference>
<feature type="compositionally biased region" description="Acidic residues" evidence="7">
    <location>
        <begin position="236"/>
        <end position="248"/>
    </location>
</feature>
<dbReference type="PROSITE" id="PS51805">
    <property type="entry name" value="EPHD"/>
    <property type="match status" value="1"/>
</dbReference>
<dbReference type="GO" id="GO:0008270">
    <property type="term" value="F:zinc ion binding"/>
    <property type="evidence" value="ECO:0007669"/>
    <property type="project" value="UniProtKB-KW"/>
</dbReference>
<dbReference type="InterPro" id="IPR001965">
    <property type="entry name" value="Znf_PHD"/>
</dbReference>
<dbReference type="Gene3D" id="2.60.120.650">
    <property type="entry name" value="Cupin"/>
    <property type="match status" value="2"/>
</dbReference>
<feature type="region of interest" description="Disordered" evidence="7">
    <location>
        <begin position="1047"/>
        <end position="1113"/>
    </location>
</feature>
<dbReference type="GO" id="GO:0000785">
    <property type="term" value="C:chromatin"/>
    <property type="evidence" value="ECO:0007669"/>
    <property type="project" value="TreeGrafter"/>
</dbReference>
<dbReference type="Pfam" id="PF13832">
    <property type="entry name" value="zf-HC5HC2H_2"/>
    <property type="match status" value="1"/>
</dbReference>
<evidence type="ECO:0000259" key="10">
    <source>
        <dbReference type="PROSITE" id="PS51805"/>
    </source>
</evidence>
<feature type="region of interest" description="Disordered" evidence="7">
    <location>
        <begin position="188"/>
        <end position="341"/>
    </location>
</feature>
<dbReference type="GO" id="GO:0005634">
    <property type="term" value="C:nucleus"/>
    <property type="evidence" value="ECO:0007669"/>
    <property type="project" value="TreeGrafter"/>
</dbReference>
<feature type="domain" description="PHD-type" evidence="10">
    <location>
        <begin position="625"/>
        <end position="747"/>
    </location>
</feature>
<feature type="compositionally biased region" description="Polar residues" evidence="7">
    <location>
        <begin position="1047"/>
        <end position="1060"/>
    </location>
</feature>
<feature type="compositionally biased region" description="Basic residues" evidence="7">
    <location>
        <begin position="288"/>
        <end position="309"/>
    </location>
</feature>
<dbReference type="GO" id="GO:0140684">
    <property type="term" value="F:histone H3K9me2/H3K9me3 demethylase activity"/>
    <property type="evidence" value="ECO:0007669"/>
    <property type="project" value="UniProtKB-EC"/>
</dbReference>
<dbReference type="SUPFAM" id="SSF51197">
    <property type="entry name" value="Clavaminate synthase-like"/>
    <property type="match status" value="1"/>
</dbReference>
<proteinExistence type="inferred from homology"/>
<dbReference type="SMART" id="SM00249">
    <property type="entry name" value="PHD"/>
    <property type="match status" value="1"/>
</dbReference>
<feature type="compositionally biased region" description="Acidic residues" evidence="7">
    <location>
        <begin position="268"/>
        <end position="281"/>
    </location>
</feature>